<evidence type="ECO:0000313" key="1">
    <source>
        <dbReference type="EMBL" id="ABB46799.1"/>
    </source>
</evidence>
<proteinExistence type="predicted"/>
<accession>Q33AX6</accession>
<protein>
    <submittedName>
        <fullName evidence="1">Uncharacterized protein</fullName>
    </submittedName>
</protein>
<reference evidence="1" key="3">
    <citation type="submission" date="2006-07" db="EMBL/GenBank/DDBJ databases">
        <authorList>
            <person name="Buell R."/>
        </authorList>
    </citation>
    <scope>NUCLEOTIDE SEQUENCE</scope>
</reference>
<reference evidence="1" key="1">
    <citation type="journal article" date="2003" name="Science">
        <title>In-depth view of structure, activity, and evolution of rice chromosome 10.</title>
        <authorList>
            <consortium name="Rice Chromosome 10 Sequencing Consortium"/>
        </authorList>
    </citation>
    <scope>NUCLEOTIDE SEQUENCE [LARGE SCALE GENOMIC DNA]</scope>
</reference>
<organism evidence="1">
    <name type="scientific">Oryza sativa subsp. japonica</name>
    <name type="common">Rice</name>
    <dbReference type="NCBI Taxonomy" id="39947"/>
    <lineage>
        <taxon>Eukaryota</taxon>
        <taxon>Viridiplantae</taxon>
        <taxon>Streptophyta</taxon>
        <taxon>Embryophyta</taxon>
        <taxon>Tracheophyta</taxon>
        <taxon>Spermatophyta</taxon>
        <taxon>Magnoliopsida</taxon>
        <taxon>Liliopsida</taxon>
        <taxon>Poales</taxon>
        <taxon>Poaceae</taxon>
        <taxon>BOP clade</taxon>
        <taxon>Oryzoideae</taxon>
        <taxon>Oryzeae</taxon>
        <taxon>Oryzinae</taxon>
        <taxon>Oryza</taxon>
        <taxon>Oryza sativa</taxon>
    </lineage>
</organism>
<dbReference type="AlphaFoldDB" id="Q33AX6"/>
<gene>
    <name evidence="1" type="ordered locus">LOC_Os10g07139</name>
</gene>
<dbReference type="EMBL" id="DP000086">
    <property type="protein sequence ID" value="ABB46799.1"/>
    <property type="molecule type" value="Genomic_DNA"/>
</dbReference>
<sequence>MVINHQSWERMSIKNGNIFYVDGLTWF</sequence>
<reference evidence="1" key="2">
    <citation type="submission" date="2003-05" db="EMBL/GenBank/DDBJ databases">
        <authorList>
            <person name="Buell C.R."/>
            <person name="Wing R.A."/>
            <person name="McCombie W.R."/>
            <person name="Messing J."/>
            <person name="Yuan Q."/>
            <person name="Ouyang S."/>
        </authorList>
    </citation>
    <scope>NUCLEOTIDE SEQUENCE</scope>
</reference>
<name>Q33AX6_ORYSJ</name>